<proteinExistence type="inferred from homology"/>
<dbReference type="PRINTS" id="PR01333">
    <property type="entry name" value="2POREKCHANEL"/>
</dbReference>
<comment type="subcellular location">
    <subcellularLocation>
        <location evidence="1">Membrane</location>
        <topology evidence="1">Multi-pass membrane protein</topology>
    </subcellularLocation>
</comment>
<keyword evidence="7 8" id="KW-0407">Ion channel</keyword>
<accession>A0A9W5YZ09</accession>
<evidence type="ECO:0000256" key="4">
    <source>
        <dbReference type="ARBA" id="ARBA00022989"/>
    </source>
</evidence>
<feature type="transmembrane region" description="Helical" evidence="9">
    <location>
        <begin position="12"/>
        <end position="34"/>
    </location>
</feature>
<evidence type="ECO:0000256" key="5">
    <source>
        <dbReference type="ARBA" id="ARBA00023065"/>
    </source>
</evidence>
<dbReference type="SUPFAM" id="SSF81324">
    <property type="entry name" value="Voltage-gated potassium channels"/>
    <property type="match status" value="2"/>
</dbReference>
<evidence type="ECO:0000259" key="10">
    <source>
        <dbReference type="Pfam" id="PF07885"/>
    </source>
</evidence>
<keyword evidence="4 9" id="KW-1133">Transmembrane helix</keyword>
<gene>
    <name evidence="11" type="ORF">AbraCBS73388_011746</name>
</gene>
<feature type="transmembrane region" description="Helical" evidence="9">
    <location>
        <begin position="54"/>
        <end position="73"/>
    </location>
</feature>
<feature type="transmembrane region" description="Helical" evidence="9">
    <location>
        <begin position="167"/>
        <end position="188"/>
    </location>
</feature>
<reference evidence="11" key="1">
    <citation type="submission" date="2022-07" db="EMBL/GenBank/DDBJ databases">
        <title>Taxonomy of Aspergillus series Nigri: significant species reduction supported by multi-species coalescent approaches.</title>
        <authorList>
            <person name="Bian C."/>
            <person name="Kusuya Y."/>
            <person name="Sklenar F."/>
            <person name="D'hooge E."/>
            <person name="Yaguchi T."/>
            <person name="Takahashi H."/>
            <person name="Hubka V."/>
        </authorList>
    </citation>
    <scope>NUCLEOTIDE SEQUENCE</scope>
    <source>
        <strain evidence="11">CBS 733.88</strain>
    </source>
</reference>
<keyword evidence="5 8" id="KW-0406">Ion transport</keyword>
<evidence type="ECO:0000313" key="11">
    <source>
        <dbReference type="EMBL" id="GKZ24746.1"/>
    </source>
</evidence>
<feature type="transmembrane region" description="Helical" evidence="9">
    <location>
        <begin position="223"/>
        <end position="244"/>
    </location>
</feature>
<organism evidence="11 12">
    <name type="scientific">Aspergillus brasiliensis</name>
    <dbReference type="NCBI Taxonomy" id="319629"/>
    <lineage>
        <taxon>Eukaryota</taxon>
        <taxon>Fungi</taxon>
        <taxon>Dikarya</taxon>
        <taxon>Ascomycota</taxon>
        <taxon>Pezizomycotina</taxon>
        <taxon>Eurotiomycetes</taxon>
        <taxon>Eurotiomycetidae</taxon>
        <taxon>Eurotiales</taxon>
        <taxon>Aspergillaceae</taxon>
        <taxon>Aspergillus</taxon>
        <taxon>Aspergillus subgen. Circumdati</taxon>
    </lineage>
</organism>
<dbReference type="InterPro" id="IPR013099">
    <property type="entry name" value="K_chnl_dom"/>
</dbReference>
<feature type="transmembrane region" description="Helical" evidence="9">
    <location>
        <begin position="368"/>
        <end position="398"/>
    </location>
</feature>
<feature type="domain" description="Potassium channel" evidence="10">
    <location>
        <begin position="316"/>
        <end position="389"/>
    </location>
</feature>
<keyword evidence="2 8" id="KW-0813">Transport</keyword>
<comment type="similarity">
    <text evidence="8">Belongs to the two pore domain potassium channel (TC 1.A.1.8) family.</text>
</comment>
<protein>
    <submittedName>
        <fullName evidence="11">Potassium channel sub K member 4</fullName>
    </submittedName>
</protein>
<dbReference type="Pfam" id="PF07885">
    <property type="entry name" value="Ion_trans_2"/>
    <property type="match status" value="2"/>
</dbReference>
<feature type="transmembrane region" description="Helical" evidence="9">
    <location>
        <begin position="306"/>
        <end position="328"/>
    </location>
</feature>
<sequence>MSRWWLTTTSFPVLAGTISATAVIFSVCAVSHGWQETVSSTAAAVMIAQPAWTVTLEAISLALSVTANLTLLLTMRLKWNAVRGYLATALLYFTSSMLLLSLIGVTVHRHPKNTTPETWNYTQNFYYSIFAAVLYLLIAGLLTIYAYSIRTIHLSLQDRRTIENTSIVLRALTLATFLLGGAAIYIPIEGWSLTDALYWSAYTILTVGIGNIVPKTHLGRGLLFPYATGGITCLGLFVSSIASFSRKIAELRLEFELEQEGIHLHSRRNHKTPETGQSPLPLAPPHRTDIIKIKQIKSHWHRRHRWIIFIFSSCAWLLLWLVSARIFMASERSQGWTYFESLYFTFVSLTTVGYGDFYPTSNLGKSFFVFWALLAVPVMTTLVGVVGQVGFHTVIYFVRRMGRSLYWGRCVRRVSAFLHGRRLDVPAGGGLDVRIPGRYGGGGDEVAIDIEQQSYPTPELPTLPVDRQHPDQHNLHLSEEIKTLVDVLSDEGSEMDLHREWTRIVSLLSIEGGERGFTEGEGYNVVAESHRRQVVREMIAANQSATDRDKEILWMIKLLIEKLCLCLRGDVGCEMDVDRGDV</sequence>
<feature type="transmembrane region" description="Helical" evidence="9">
    <location>
        <begin position="125"/>
        <end position="147"/>
    </location>
</feature>
<dbReference type="GO" id="GO:0030322">
    <property type="term" value="P:stabilization of membrane potential"/>
    <property type="evidence" value="ECO:0007669"/>
    <property type="project" value="TreeGrafter"/>
</dbReference>
<keyword evidence="6 9" id="KW-0472">Membrane</keyword>
<dbReference type="GO" id="GO:0005886">
    <property type="term" value="C:plasma membrane"/>
    <property type="evidence" value="ECO:0007669"/>
    <property type="project" value="TreeGrafter"/>
</dbReference>
<dbReference type="GO" id="GO:0022841">
    <property type="term" value="F:potassium ion leak channel activity"/>
    <property type="evidence" value="ECO:0007669"/>
    <property type="project" value="TreeGrafter"/>
</dbReference>
<evidence type="ECO:0000256" key="9">
    <source>
        <dbReference type="SAM" id="Phobius"/>
    </source>
</evidence>
<dbReference type="AlphaFoldDB" id="A0A9W5YZ09"/>
<dbReference type="PANTHER" id="PTHR11003:SF291">
    <property type="entry name" value="IP11374P"/>
    <property type="match status" value="1"/>
</dbReference>
<keyword evidence="3 8" id="KW-0812">Transmembrane</keyword>
<evidence type="ECO:0000313" key="12">
    <source>
        <dbReference type="Proteomes" id="UP001143548"/>
    </source>
</evidence>
<comment type="caution">
    <text evidence="11">The sequence shown here is derived from an EMBL/GenBank/DDBJ whole genome shotgun (WGS) entry which is preliminary data.</text>
</comment>
<dbReference type="Gene3D" id="1.10.287.70">
    <property type="match status" value="2"/>
</dbReference>
<dbReference type="Proteomes" id="UP001143548">
    <property type="component" value="Unassembled WGS sequence"/>
</dbReference>
<feature type="transmembrane region" description="Helical" evidence="9">
    <location>
        <begin position="85"/>
        <end position="105"/>
    </location>
</feature>
<dbReference type="GO" id="GO:0015271">
    <property type="term" value="F:outward rectifier potassium channel activity"/>
    <property type="evidence" value="ECO:0007669"/>
    <property type="project" value="TreeGrafter"/>
</dbReference>
<feature type="domain" description="Potassium channel" evidence="10">
    <location>
        <begin position="174"/>
        <end position="244"/>
    </location>
</feature>
<dbReference type="InterPro" id="IPR003280">
    <property type="entry name" value="2pore_dom_K_chnl"/>
</dbReference>
<evidence type="ECO:0000256" key="1">
    <source>
        <dbReference type="ARBA" id="ARBA00004141"/>
    </source>
</evidence>
<dbReference type="EMBL" id="BROQ01000093">
    <property type="protein sequence ID" value="GKZ24746.1"/>
    <property type="molecule type" value="Genomic_DNA"/>
</dbReference>
<dbReference type="PANTHER" id="PTHR11003">
    <property type="entry name" value="POTASSIUM CHANNEL, SUBFAMILY K"/>
    <property type="match status" value="1"/>
</dbReference>
<evidence type="ECO:0000256" key="3">
    <source>
        <dbReference type="ARBA" id="ARBA00022692"/>
    </source>
</evidence>
<evidence type="ECO:0000256" key="8">
    <source>
        <dbReference type="RuleBase" id="RU003857"/>
    </source>
</evidence>
<evidence type="ECO:0000256" key="6">
    <source>
        <dbReference type="ARBA" id="ARBA00023136"/>
    </source>
</evidence>
<name>A0A9W5YZ09_9EURO</name>
<evidence type="ECO:0000256" key="7">
    <source>
        <dbReference type="ARBA" id="ARBA00023303"/>
    </source>
</evidence>
<evidence type="ECO:0000256" key="2">
    <source>
        <dbReference type="ARBA" id="ARBA00022448"/>
    </source>
</evidence>